<evidence type="ECO:0000256" key="6">
    <source>
        <dbReference type="SAM" id="Phobius"/>
    </source>
</evidence>
<dbReference type="GO" id="GO:0009003">
    <property type="term" value="F:signal peptidase activity"/>
    <property type="evidence" value="ECO:0007669"/>
    <property type="project" value="UniProtKB-EC"/>
</dbReference>
<dbReference type="EMBL" id="CP134494">
    <property type="protein sequence ID" value="WNF23644.1"/>
    <property type="molecule type" value="Genomic_DNA"/>
</dbReference>
<proteinExistence type="predicted"/>
<dbReference type="Gene3D" id="2.10.109.10">
    <property type="entry name" value="Umud Fragment, subunit A"/>
    <property type="match status" value="1"/>
</dbReference>
<dbReference type="InterPro" id="IPR019533">
    <property type="entry name" value="Peptidase_S26"/>
</dbReference>
<accession>A0ABY9VI67</accession>
<keyword evidence="3 6" id="KW-1133">Transmembrane helix</keyword>
<feature type="transmembrane region" description="Helical" evidence="6">
    <location>
        <begin position="7"/>
        <end position="28"/>
    </location>
</feature>
<evidence type="ECO:0000256" key="5">
    <source>
        <dbReference type="NCBIfam" id="TIGR02228"/>
    </source>
</evidence>
<evidence type="ECO:0000256" key="2">
    <source>
        <dbReference type="ARBA" id="ARBA00022692"/>
    </source>
</evidence>
<dbReference type="NCBIfam" id="TIGR02228">
    <property type="entry name" value="sigpep_I_arch"/>
    <property type="match status" value="1"/>
</dbReference>
<evidence type="ECO:0000256" key="1">
    <source>
        <dbReference type="ARBA" id="ARBA00004370"/>
    </source>
</evidence>
<evidence type="ECO:0000313" key="8">
    <source>
        <dbReference type="Proteomes" id="UP001303324"/>
    </source>
</evidence>
<sequence>MKIALKIVSSLISFVLVLLLIISLYIMVSSRITGSQPSVMGNQLMLVLSGSMEPKIKTGSVVGVKPLDDKKKLTLEKGDIITFYSPIKANTIVTHRIKEIKGQGNQIEYITQGDNNKTEDPIAVPAQSLIGKYANIHVPYAGYILGFLQSKKGIALSLILPGLILIIYNLISLWKIFKQWDPSKKVASTNDQSI</sequence>
<dbReference type="InterPro" id="IPR001733">
    <property type="entry name" value="Peptidase_S26B"/>
</dbReference>
<feature type="transmembrane region" description="Helical" evidence="6">
    <location>
        <begin position="154"/>
        <end position="177"/>
    </location>
</feature>
<dbReference type="Proteomes" id="UP001303324">
    <property type="component" value="Chromosome"/>
</dbReference>
<name>A0ABY9VI67_9BACI</name>
<dbReference type="RefSeq" id="WP_311074055.1">
    <property type="nucleotide sequence ID" value="NZ_CP134494.1"/>
</dbReference>
<evidence type="ECO:0000313" key="7">
    <source>
        <dbReference type="EMBL" id="WNF23644.1"/>
    </source>
</evidence>
<dbReference type="PRINTS" id="PR00728">
    <property type="entry name" value="SIGNALPTASE"/>
</dbReference>
<keyword evidence="4 6" id="KW-0472">Membrane</keyword>
<dbReference type="PANTHER" id="PTHR10806">
    <property type="entry name" value="SIGNAL PEPTIDASE COMPLEX CATALYTIC SUBUNIT SEC11"/>
    <property type="match status" value="1"/>
</dbReference>
<evidence type="ECO:0000256" key="3">
    <source>
        <dbReference type="ARBA" id="ARBA00022989"/>
    </source>
</evidence>
<protein>
    <recommendedName>
        <fullName evidence="5">Signal peptidase I</fullName>
        <ecNumber evidence="5">3.4.21.89</ecNumber>
    </recommendedName>
</protein>
<evidence type="ECO:0000256" key="4">
    <source>
        <dbReference type="ARBA" id="ARBA00023136"/>
    </source>
</evidence>
<dbReference type="CDD" id="cd06530">
    <property type="entry name" value="S26_SPase_I"/>
    <property type="match status" value="1"/>
</dbReference>
<keyword evidence="2 6" id="KW-0812">Transmembrane</keyword>
<gene>
    <name evidence="7" type="ORF">RH061_03800</name>
</gene>
<dbReference type="PANTHER" id="PTHR10806:SF6">
    <property type="entry name" value="SIGNAL PEPTIDASE COMPLEX CATALYTIC SUBUNIT SEC11"/>
    <property type="match status" value="1"/>
</dbReference>
<dbReference type="SUPFAM" id="SSF51306">
    <property type="entry name" value="LexA/Signal peptidase"/>
    <property type="match status" value="1"/>
</dbReference>
<dbReference type="EC" id="3.4.21.89" evidence="5"/>
<organism evidence="7 8">
    <name type="scientific">Mesobacillus jeotgali</name>
    <dbReference type="NCBI Taxonomy" id="129985"/>
    <lineage>
        <taxon>Bacteria</taxon>
        <taxon>Bacillati</taxon>
        <taxon>Bacillota</taxon>
        <taxon>Bacilli</taxon>
        <taxon>Bacillales</taxon>
        <taxon>Bacillaceae</taxon>
        <taxon>Mesobacillus</taxon>
    </lineage>
</organism>
<dbReference type="InterPro" id="IPR036286">
    <property type="entry name" value="LexA/Signal_pep-like_sf"/>
</dbReference>
<keyword evidence="7" id="KW-0378">Hydrolase</keyword>
<reference evidence="7 8" key="1">
    <citation type="submission" date="2023-09" db="EMBL/GenBank/DDBJ databases">
        <title>Microbial mechanism of fulvic acid promoting antimony reduction mineralization in rice fields.</title>
        <authorList>
            <person name="Chen G."/>
            <person name="Lan J."/>
        </authorList>
    </citation>
    <scope>NUCLEOTIDE SEQUENCE [LARGE SCALE GENOMIC DNA]</scope>
    <source>
        <strain evidence="7 8">PS1</strain>
    </source>
</reference>
<keyword evidence="8" id="KW-1185">Reference proteome</keyword>
<comment type="subcellular location">
    <subcellularLocation>
        <location evidence="1">Membrane</location>
    </subcellularLocation>
</comment>